<feature type="transmembrane region" description="Helical" evidence="6">
    <location>
        <begin position="176"/>
        <end position="196"/>
    </location>
</feature>
<comment type="subcellular location">
    <subcellularLocation>
        <location evidence="1">Membrane</location>
        <topology evidence="1">Multi-pass membrane protein</topology>
    </subcellularLocation>
</comment>
<sequence>MQTIRAILLMILAMALLALSDMFIKLSSRDLSPGHVMFFLSAGGTLCFVLIAKWQGAKLITRDALHPWVLARGGLEIIGGLGLVLSIGKIPLSLFAAIMQMAPLVVTLGAAVFLKETVGTRRWIAIFVGIFGMLLVIRPGAEDFEPAALFAVMGVCGLGLRDLITRLAPRHIPSISLATWGFSATIPTGLILVLALDAQANINATSSMNMLGAIIVTALGYYAVTQAMRMAPASIVSPFRYTRLVFTMSLGILVFAEQPDGLTLLGAGIILAAGLYALYRERQLALAAEKTAEGTPR</sequence>
<dbReference type="OrthoDB" id="7165334at2"/>
<keyword evidence="9" id="KW-1185">Reference proteome</keyword>
<feature type="transmembrane region" description="Helical" evidence="6">
    <location>
        <begin position="262"/>
        <end position="279"/>
    </location>
</feature>
<feature type="transmembrane region" description="Helical" evidence="6">
    <location>
        <begin position="94"/>
        <end position="114"/>
    </location>
</feature>
<evidence type="ECO:0000313" key="8">
    <source>
        <dbReference type="EMBL" id="SHH78915.1"/>
    </source>
</evidence>
<dbReference type="EMBL" id="FQXC01000004">
    <property type="protein sequence ID" value="SHH78915.1"/>
    <property type="molecule type" value="Genomic_DNA"/>
</dbReference>
<evidence type="ECO:0000256" key="2">
    <source>
        <dbReference type="ARBA" id="ARBA00009853"/>
    </source>
</evidence>
<dbReference type="STRING" id="996342.SAMN05443551_3087"/>
<proteinExistence type="inferred from homology"/>
<dbReference type="RefSeq" id="WP_072778846.1">
    <property type="nucleotide sequence ID" value="NZ_FQXC01000004.1"/>
</dbReference>
<dbReference type="GO" id="GO:0016020">
    <property type="term" value="C:membrane"/>
    <property type="evidence" value="ECO:0007669"/>
    <property type="project" value="UniProtKB-SubCell"/>
</dbReference>
<reference evidence="8 9" key="1">
    <citation type="submission" date="2016-11" db="EMBL/GenBank/DDBJ databases">
        <authorList>
            <person name="Jaros S."/>
            <person name="Januszkiewicz K."/>
            <person name="Wedrychowicz H."/>
        </authorList>
    </citation>
    <scope>NUCLEOTIDE SEQUENCE [LARGE SCALE GENOMIC DNA]</scope>
    <source>
        <strain evidence="8 9">DSM 29431</strain>
    </source>
</reference>
<keyword evidence="3 6" id="KW-0812">Transmembrane</keyword>
<dbReference type="Pfam" id="PF00892">
    <property type="entry name" value="EamA"/>
    <property type="match status" value="2"/>
</dbReference>
<accession>A0A1M5VUG8</accession>
<dbReference type="InterPro" id="IPR000620">
    <property type="entry name" value="EamA_dom"/>
</dbReference>
<feature type="transmembrane region" description="Helical" evidence="6">
    <location>
        <begin position="36"/>
        <end position="56"/>
    </location>
</feature>
<evidence type="ECO:0000256" key="5">
    <source>
        <dbReference type="ARBA" id="ARBA00023136"/>
    </source>
</evidence>
<feature type="transmembrane region" description="Helical" evidence="6">
    <location>
        <begin position="123"/>
        <end position="141"/>
    </location>
</feature>
<keyword evidence="4 6" id="KW-1133">Transmembrane helix</keyword>
<evidence type="ECO:0000313" key="9">
    <source>
        <dbReference type="Proteomes" id="UP000184221"/>
    </source>
</evidence>
<organism evidence="8 9">
    <name type="scientific">Marivita hallyeonensis</name>
    <dbReference type="NCBI Taxonomy" id="996342"/>
    <lineage>
        <taxon>Bacteria</taxon>
        <taxon>Pseudomonadati</taxon>
        <taxon>Pseudomonadota</taxon>
        <taxon>Alphaproteobacteria</taxon>
        <taxon>Rhodobacterales</taxon>
        <taxon>Roseobacteraceae</taxon>
        <taxon>Marivita</taxon>
    </lineage>
</organism>
<evidence type="ECO:0000256" key="4">
    <source>
        <dbReference type="ARBA" id="ARBA00022989"/>
    </source>
</evidence>
<dbReference type="AlphaFoldDB" id="A0A1M5VUG8"/>
<dbReference type="InterPro" id="IPR037185">
    <property type="entry name" value="EmrE-like"/>
</dbReference>
<dbReference type="PANTHER" id="PTHR22911">
    <property type="entry name" value="ACYL-MALONYL CONDENSING ENZYME-RELATED"/>
    <property type="match status" value="1"/>
</dbReference>
<protein>
    <submittedName>
        <fullName evidence="8">Permease of the drug/metabolite transporter (DMT) superfamily</fullName>
    </submittedName>
</protein>
<evidence type="ECO:0000256" key="6">
    <source>
        <dbReference type="SAM" id="Phobius"/>
    </source>
</evidence>
<dbReference type="PANTHER" id="PTHR22911:SF6">
    <property type="entry name" value="SOLUTE CARRIER FAMILY 35 MEMBER G1"/>
    <property type="match status" value="1"/>
</dbReference>
<evidence type="ECO:0000256" key="3">
    <source>
        <dbReference type="ARBA" id="ARBA00022692"/>
    </source>
</evidence>
<evidence type="ECO:0000256" key="1">
    <source>
        <dbReference type="ARBA" id="ARBA00004141"/>
    </source>
</evidence>
<dbReference type="SUPFAM" id="SSF103481">
    <property type="entry name" value="Multidrug resistance efflux transporter EmrE"/>
    <property type="match status" value="2"/>
</dbReference>
<keyword evidence="5 6" id="KW-0472">Membrane</keyword>
<name>A0A1M5VUG8_9RHOB</name>
<gene>
    <name evidence="8" type="ORF">SAMN05443551_3087</name>
</gene>
<feature type="domain" description="EamA" evidence="7">
    <location>
        <begin position="5"/>
        <end position="137"/>
    </location>
</feature>
<dbReference type="Gene3D" id="1.10.3730.20">
    <property type="match status" value="1"/>
</dbReference>
<feature type="domain" description="EamA" evidence="7">
    <location>
        <begin position="147"/>
        <end position="273"/>
    </location>
</feature>
<feature type="transmembrane region" description="Helical" evidence="6">
    <location>
        <begin position="240"/>
        <end position="256"/>
    </location>
</feature>
<comment type="similarity">
    <text evidence="2">Belongs to the drug/metabolite transporter (DMT) superfamily. 10 TMS drug/metabolite exporter (DME) (TC 2.A.7.3) family.</text>
</comment>
<feature type="transmembrane region" description="Helical" evidence="6">
    <location>
        <begin position="68"/>
        <end position="88"/>
    </location>
</feature>
<evidence type="ECO:0000259" key="7">
    <source>
        <dbReference type="Pfam" id="PF00892"/>
    </source>
</evidence>
<feature type="transmembrane region" description="Helical" evidence="6">
    <location>
        <begin position="147"/>
        <end position="164"/>
    </location>
</feature>
<dbReference type="Proteomes" id="UP000184221">
    <property type="component" value="Unassembled WGS sequence"/>
</dbReference>
<feature type="transmembrane region" description="Helical" evidence="6">
    <location>
        <begin position="208"/>
        <end position="228"/>
    </location>
</feature>